<dbReference type="InterPro" id="IPR002110">
    <property type="entry name" value="Ankyrin_rpt"/>
</dbReference>
<name>A0A9D3PQW7_MEGAT</name>
<evidence type="ECO:0000256" key="3">
    <source>
        <dbReference type="ARBA" id="ARBA00023043"/>
    </source>
</evidence>
<evidence type="ECO:0000256" key="7">
    <source>
        <dbReference type="SAM" id="MobiDB-lite"/>
    </source>
</evidence>
<dbReference type="GO" id="GO:0005634">
    <property type="term" value="C:nucleus"/>
    <property type="evidence" value="ECO:0007669"/>
    <property type="project" value="TreeGrafter"/>
</dbReference>
<dbReference type="PRINTS" id="PR01415">
    <property type="entry name" value="ANKYRIN"/>
</dbReference>
<feature type="repeat" description="ANK" evidence="6">
    <location>
        <begin position="517"/>
        <end position="553"/>
    </location>
</feature>
<dbReference type="PROSITE" id="PS52003">
    <property type="entry name" value="OCA"/>
    <property type="match status" value="1"/>
</dbReference>
<feature type="compositionally biased region" description="Low complexity" evidence="7">
    <location>
        <begin position="45"/>
        <end position="69"/>
    </location>
</feature>
<evidence type="ECO:0000256" key="5">
    <source>
        <dbReference type="ARBA" id="ARBA00023163"/>
    </source>
</evidence>
<dbReference type="PROSITE" id="PS50088">
    <property type="entry name" value="ANK_REPEAT"/>
    <property type="match status" value="3"/>
</dbReference>
<evidence type="ECO:0000256" key="4">
    <source>
        <dbReference type="ARBA" id="ARBA00023159"/>
    </source>
</evidence>
<dbReference type="InterPro" id="IPR047571">
    <property type="entry name" value="OCA"/>
</dbReference>
<dbReference type="SMART" id="SM00248">
    <property type="entry name" value="ANK"/>
    <property type="match status" value="6"/>
</dbReference>
<keyword evidence="2" id="KW-0805">Transcription regulation</keyword>
<comment type="caution">
    <text evidence="9">The sequence shown here is derived from an EMBL/GenBank/DDBJ whole genome shotgun (WGS) entry which is preliminary data.</text>
</comment>
<evidence type="ECO:0000256" key="1">
    <source>
        <dbReference type="ARBA" id="ARBA00022737"/>
    </source>
</evidence>
<dbReference type="AlphaFoldDB" id="A0A9D3PQW7"/>
<accession>A0A9D3PQW7</accession>
<gene>
    <name evidence="9" type="ORF">MATL_G00177380</name>
</gene>
<organism evidence="9 10">
    <name type="scientific">Megalops atlanticus</name>
    <name type="common">Tarpon</name>
    <name type="synonym">Clupea gigantea</name>
    <dbReference type="NCBI Taxonomy" id="7932"/>
    <lineage>
        <taxon>Eukaryota</taxon>
        <taxon>Metazoa</taxon>
        <taxon>Chordata</taxon>
        <taxon>Craniata</taxon>
        <taxon>Vertebrata</taxon>
        <taxon>Euteleostomi</taxon>
        <taxon>Actinopterygii</taxon>
        <taxon>Neopterygii</taxon>
        <taxon>Teleostei</taxon>
        <taxon>Elopiformes</taxon>
        <taxon>Megalopidae</taxon>
        <taxon>Megalops</taxon>
    </lineage>
</organism>
<dbReference type="Pfam" id="PF12796">
    <property type="entry name" value="Ank_2"/>
    <property type="match status" value="2"/>
</dbReference>
<keyword evidence="5" id="KW-0804">Transcription</keyword>
<dbReference type="Gene3D" id="1.25.40.20">
    <property type="entry name" value="Ankyrin repeat-containing domain"/>
    <property type="match status" value="1"/>
</dbReference>
<dbReference type="PANTHER" id="PTHR24124">
    <property type="entry name" value="ANKYRIN REPEAT FAMILY A"/>
    <property type="match status" value="1"/>
</dbReference>
<dbReference type="GO" id="GO:0003677">
    <property type="term" value="F:DNA binding"/>
    <property type="evidence" value="ECO:0007669"/>
    <property type="project" value="InterPro"/>
</dbReference>
<feature type="region of interest" description="Disordered" evidence="7">
    <location>
        <begin position="548"/>
        <end position="568"/>
    </location>
</feature>
<dbReference type="SUPFAM" id="SSF48403">
    <property type="entry name" value="Ankyrin repeat"/>
    <property type="match status" value="1"/>
</dbReference>
<proteinExistence type="predicted"/>
<feature type="region of interest" description="Disordered" evidence="7">
    <location>
        <begin position="258"/>
        <end position="279"/>
    </location>
</feature>
<evidence type="ECO:0000313" key="10">
    <source>
        <dbReference type="Proteomes" id="UP001046870"/>
    </source>
</evidence>
<feature type="repeat" description="ANK" evidence="6">
    <location>
        <begin position="481"/>
        <end position="513"/>
    </location>
</feature>
<evidence type="ECO:0000256" key="6">
    <source>
        <dbReference type="PROSITE-ProRule" id="PRU00023"/>
    </source>
</evidence>
<dbReference type="Proteomes" id="UP001046870">
    <property type="component" value="Chromosome 15"/>
</dbReference>
<feature type="domain" description="OCA" evidence="8">
    <location>
        <begin position="90"/>
        <end position="112"/>
    </location>
</feature>
<evidence type="ECO:0000259" key="8">
    <source>
        <dbReference type="PROSITE" id="PS52003"/>
    </source>
</evidence>
<evidence type="ECO:0000256" key="2">
    <source>
        <dbReference type="ARBA" id="ARBA00023015"/>
    </source>
</evidence>
<keyword evidence="1" id="KW-0677">Repeat</keyword>
<feature type="repeat" description="ANK" evidence="6">
    <location>
        <begin position="348"/>
        <end position="380"/>
    </location>
</feature>
<reference evidence="9" key="1">
    <citation type="submission" date="2021-01" db="EMBL/GenBank/DDBJ databases">
        <authorList>
            <person name="Zahm M."/>
            <person name="Roques C."/>
            <person name="Cabau C."/>
            <person name="Klopp C."/>
            <person name="Donnadieu C."/>
            <person name="Jouanno E."/>
            <person name="Lampietro C."/>
            <person name="Louis A."/>
            <person name="Herpin A."/>
            <person name="Echchiki A."/>
            <person name="Berthelot C."/>
            <person name="Parey E."/>
            <person name="Roest-Crollius H."/>
            <person name="Braasch I."/>
            <person name="Postlethwait J."/>
            <person name="Bobe J."/>
            <person name="Montfort J."/>
            <person name="Bouchez O."/>
            <person name="Begum T."/>
            <person name="Mejri S."/>
            <person name="Adams A."/>
            <person name="Chen W.-J."/>
            <person name="Guiguen Y."/>
        </authorList>
    </citation>
    <scope>NUCLEOTIDE SEQUENCE</scope>
    <source>
        <strain evidence="9">YG-15Mar2019-1</strain>
        <tissue evidence="9">Brain</tissue>
    </source>
</reference>
<dbReference type="GO" id="GO:0070974">
    <property type="term" value="F:POU domain binding"/>
    <property type="evidence" value="ECO:0007669"/>
    <property type="project" value="InterPro"/>
</dbReference>
<sequence length="587" mass="63244">MIIDRVIPDEFAGVSDRDAEVMTSPLNFCAFYGSSPPRNEPAYISGDRSPWSPSSDSDSGKSWKSASSPTQTSNHLNSMNGETYTGSARQQRYQGVRVKNPVKELIMQKRNGQLSLRPNHDNKQVPAHTETTDHCPALTAVLLGGKRPSDHALPDPPCAKRPAPLFNNNILTSHSHGSGDGAVVAHSSDPDLDIADIILQMRDYAPISITTVQVQETPSQALPPCSTPPSQPAPHQVQKVPLYPDVLPDIMSCSPVQPFTPKPSPPPGPAPLLPPSLPPPSGGMSFFQWQVDQEEGKLSGLTPDQLAARDEDGDTFLHVAVAQGRRALSYVLAGKMAQMGLLDVKERNGQTALQVSMAANQHLIVQDLLTLGAQINTSDCWGRSPLHVCAEKGHALTLQAVHRTLQSTGQQINMEAVNYDGLTALHTAVLSHNAVVHELGGMAAPHSPQTQDLLQRRKLLGECISTLLLMGASYRAKDHKSGRTPLHMAAEEANVELLRLFLDQPDALSIVNAKAYNGNTALHVVSALQGRLAQVDAVKLLMRRGADPSTKNLENEQPAQLVPEGPVGDQVRRILKGRGVQARSCLP</sequence>
<feature type="compositionally biased region" description="Polar residues" evidence="7">
    <location>
        <begin position="549"/>
        <end position="558"/>
    </location>
</feature>
<dbReference type="GO" id="GO:0010468">
    <property type="term" value="P:regulation of gene expression"/>
    <property type="evidence" value="ECO:0007669"/>
    <property type="project" value="TreeGrafter"/>
</dbReference>
<keyword evidence="10" id="KW-1185">Reference proteome</keyword>
<dbReference type="EMBL" id="JAFDVH010000015">
    <property type="protein sequence ID" value="KAG7463510.1"/>
    <property type="molecule type" value="Genomic_DNA"/>
</dbReference>
<keyword evidence="3 6" id="KW-0040">ANK repeat</keyword>
<dbReference type="PROSITE" id="PS50297">
    <property type="entry name" value="ANK_REP_REGION"/>
    <property type="match status" value="2"/>
</dbReference>
<dbReference type="FunFam" id="1.25.40.20:FF:000097">
    <property type="entry name" value="NF-kappa-B inhibitor zeta isoform X1"/>
    <property type="match status" value="1"/>
</dbReference>
<keyword evidence="4" id="KW-0010">Activator</keyword>
<dbReference type="OrthoDB" id="341259at2759"/>
<dbReference type="InterPro" id="IPR036770">
    <property type="entry name" value="Ankyrin_rpt-contain_sf"/>
</dbReference>
<feature type="region of interest" description="Disordered" evidence="7">
    <location>
        <begin position="40"/>
        <end position="94"/>
    </location>
</feature>
<feature type="compositionally biased region" description="Polar residues" evidence="7">
    <location>
        <begin position="70"/>
        <end position="93"/>
    </location>
</feature>
<evidence type="ECO:0000313" key="9">
    <source>
        <dbReference type="EMBL" id="KAG7463510.1"/>
    </source>
</evidence>
<dbReference type="PANTHER" id="PTHR24124:SF5">
    <property type="entry name" value="NF-KAPPA-B INHIBITOR ZETA"/>
    <property type="match status" value="1"/>
</dbReference>
<protein>
    <recommendedName>
        <fullName evidence="8">OCA domain-containing protein</fullName>
    </recommendedName>
</protein>